<dbReference type="AlphaFoldDB" id="A0A6A5T6G8"/>
<dbReference type="InterPro" id="IPR056632">
    <property type="entry name" value="DUF7730"/>
</dbReference>
<dbReference type="OrthoDB" id="62952at2759"/>
<feature type="domain" description="DUF7730" evidence="2">
    <location>
        <begin position="22"/>
        <end position="181"/>
    </location>
</feature>
<proteinExistence type="predicted"/>
<evidence type="ECO:0000313" key="4">
    <source>
        <dbReference type="Proteomes" id="UP000800038"/>
    </source>
</evidence>
<evidence type="ECO:0000256" key="1">
    <source>
        <dbReference type="SAM" id="MobiDB-lite"/>
    </source>
</evidence>
<feature type="region of interest" description="Disordered" evidence="1">
    <location>
        <begin position="288"/>
        <end position="432"/>
    </location>
</feature>
<dbReference type="Pfam" id="PF24864">
    <property type="entry name" value="DUF7730"/>
    <property type="match status" value="1"/>
</dbReference>
<evidence type="ECO:0000313" key="3">
    <source>
        <dbReference type="EMBL" id="KAF1947704.1"/>
    </source>
</evidence>
<evidence type="ECO:0000259" key="2">
    <source>
        <dbReference type="Pfam" id="PF24864"/>
    </source>
</evidence>
<gene>
    <name evidence="3" type="ORF">EJ02DRAFT_332870</name>
</gene>
<accession>A0A6A5T6G8</accession>
<dbReference type="PANTHER" id="PTHR38790:SF9">
    <property type="entry name" value="F-BOX DOMAIN-CONTAINING PROTEIN"/>
    <property type="match status" value="1"/>
</dbReference>
<name>A0A6A5T6G8_9PLEO</name>
<dbReference type="PANTHER" id="PTHR38790">
    <property type="entry name" value="2EXR DOMAIN-CONTAINING PROTEIN-RELATED"/>
    <property type="match status" value="1"/>
</dbReference>
<reference evidence="3" key="1">
    <citation type="journal article" date="2020" name="Stud. Mycol.">
        <title>101 Dothideomycetes genomes: a test case for predicting lifestyles and emergence of pathogens.</title>
        <authorList>
            <person name="Haridas S."/>
            <person name="Albert R."/>
            <person name="Binder M."/>
            <person name="Bloem J."/>
            <person name="Labutti K."/>
            <person name="Salamov A."/>
            <person name="Andreopoulos B."/>
            <person name="Baker S."/>
            <person name="Barry K."/>
            <person name="Bills G."/>
            <person name="Bluhm B."/>
            <person name="Cannon C."/>
            <person name="Castanera R."/>
            <person name="Culley D."/>
            <person name="Daum C."/>
            <person name="Ezra D."/>
            <person name="Gonzalez J."/>
            <person name="Henrissat B."/>
            <person name="Kuo A."/>
            <person name="Liang C."/>
            <person name="Lipzen A."/>
            <person name="Lutzoni F."/>
            <person name="Magnuson J."/>
            <person name="Mondo S."/>
            <person name="Nolan M."/>
            <person name="Ohm R."/>
            <person name="Pangilinan J."/>
            <person name="Park H.-J."/>
            <person name="Ramirez L."/>
            <person name="Alfaro M."/>
            <person name="Sun H."/>
            <person name="Tritt A."/>
            <person name="Yoshinaga Y."/>
            <person name="Zwiers L.-H."/>
            <person name="Turgeon B."/>
            <person name="Goodwin S."/>
            <person name="Spatafora J."/>
            <person name="Crous P."/>
            <person name="Grigoriev I."/>
        </authorList>
    </citation>
    <scope>NUCLEOTIDE SEQUENCE</scope>
    <source>
        <strain evidence="3">CBS 161.51</strain>
    </source>
</reference>
<dbReference type="Proteomes" id="UP000800038">
    <property type="component" value="Unassembled WGS sequence"/>
</dbReference>
<protein>
    <recommendedName>
        <fullName evidence="2">DUF7730 domain-containing protein</fullName>
    </recommendedName>
</protein>
<keyword evidence="4" id="KW-1185">Reference proteome</keyword>
<feature type="compositionally biased region" description="Acidic residues" evidence="1">
    <location>
        <begin position="407"/>
        <end position="416"/>
    </location>
</feature>
<organism evidence="3 4">
    <name type="scientific">Clathrospora elynae</name>
    <dbReference type="NCBI Taxonomy" id="706981"/>
    <lineage>
        <taxon>Eukaryota</taxon>
        <taxon>Fungi</taxon>
        <taxon>Dikarya</taxon>
        <taxon>Ascomycota</taxon>
        <taxon>Pezizomycotina</taxon>
        <taxon>Dothideomycetes</taxon>
        <taxon>Pleosporomycetidae</taxon>
        <taxon>Pleosporales</taxon>
        <taxon>Diademaceae</taxon>
        <taxon>Clathrospora</taxon>
    </lineage>
</organism>
<dbReference type="EMBL" id="ML975997">
    <property type="protein sequence ID" value="KAF1947704.1"/>
    <property type="molecule type" value="Genomic_DNA"/>
</dbReference>
<feature type="compositionally biased region" description="Low complexity" evidence="1">
    <location>
        <begin position="327"/>
        <end position="354"/>
    </location>
</feature>
<sequence>MSRHDLSSPGGLRTTTNRPFPFFELPREVRDQVYSNLVVRRDSRHRPVIEATAILKNRKKRVAAQIIRDRLNRQRISSGKRPICNRSTSPDPLLHLDVLRASRRVYCEASDSLYSTNWFAISLSKLPSTVFETPYGWNLSRVKKLQLELQIKDAVRMNSYIDWAPLFASFSSLRVLRIVLTFHPRYYEWAHTELCDWQTTPYVHKAFFRELLAAIPGHVDLKIGSPMDEADGLELQGKAMVEKKLLWDMILIMSFLRPMSMLRSSALRPAALSAAPRARLQVRFATQDYGSGKGNPAGERPEKQGQNPSESLEHPGPPPPKVAQGKSSSSPDQDSNSNQNEAPKPTSESPTPSSNKGSSGKREFSTSARQLKASKEPAVQQGLENKPKPSEVKGAQPKILNESPPASEDESEDASDEDVKKDKVSDGFWKGM</sequence>